<accession>A0A7G2DAK7</accession>
<reference evidence="3 4" key="1">
    <citation type="submission" date="2020-09" db="EMBL/GenBank/DDBJ databases">
        <authorList>
            <person name="Courtine D."/>
        </authorList>
    </citation>
    <scope>NUCLEOTIDE SEQUENCE [LARGE SCALE GENOMIC DNA]</scope>
    <source>
        <strain evidence="3 4">IRI35c</strain>
    </source>
</reference>
<dbReference type="Pfam" id="PF18902">
    <property type="entry name" value="DUF5658"/>
    <property type="match status" value="1"/>
</dbReference>
<evidence type="ECO:0000313" key="3">
    <source>
        <dbReference type="EMBL" id="CAD5244683.1"/>
    </source>
</evidence>
<organism evidence="3 4">
    <name type="scientific">Thermococcus camini</name>
    <dbReference type="NCBI Taxonomy" id="2016373"/>
    <lineage>
        <taxon>Archaea</taxon>
        <taxon>Methanobacteriati</taxon>
        <taxon>Methanobacteriota</taxon>
        <taxon>Thermococci</taxon>
        <taxon>Thermococcales</taxon>
        <taxon>Thermococcaceae</taxon>
        <taxon>Thermococcus</taxon>
    </lineage>
</organism>
<name>A0A7G2DAK7_9EURY</name>
<feature type="domain" description="DUF5658" evidence="2">
    <location>
        <begin position="8"/>
        <end position="97"/>
    </location>
</feature>
<keyword evidence="1" id="KW-1133">Transmembrane helix</keyword>
<dbReference type="Proteomes" id="UP000516304">
    <property type="component" value="Chromosome TIRI35C"/>
</dbReference>
<dbReference type="InterPro" id="IPR043717">
    <property type="entry name" value="DUF5658"/>
</dbReference>
<gene>
    <name evidence="3" type="ORF">TIRI35C_1529</name>
</gene>
<feature type="transmembrane region" description="Helical" evidence="1">
    <location>
        <begin position="77"/>
        <end position="97"/>
    </location>
</feature>
<keyword evidence="1" id="KW-0812">Transmembrane</keyword>
<proteinExistence type="predicted"/>
<keyword evidence="1" id="KW-0472">Membrane</keyword>
<evidence type="ECO:0000313" key="4">
    <source>
        <dbReference type="Proteomes" id="UP000516304"/>
    </source>
</evidence>
<dbReference type="KEGG" id="tcq:TIRI35C_1529"/>
<dbReference type="EMBL" id="LR881183">
    <property type="protein sequence ID" value="CAD5244683.1"/>
    <property type="molecule type" value="Genomic_DNA"/>
</dbReference>
<sequence length="99" mass="10897">MRPLWYVIAFVVLSALDAITTWVGADRGLAEANPLIAARLSLPALFFGSYAVFTLLGVLLLVVVFRLSRFISPLRYFPSLFVLLKALPVFSNLIVLLGT</sequence>
<dbReference type="AlphaFoldDB" id="A0A7G2DAK7"/>
<feature type="transmembrane region" description="Helical" evidence="1">
    <location>
        <begin position="42"/>
        <end position="65"/>
    </location>
</feature>
<evidence type="ECO:0000259" key="2">
    <source>
        <dbReference type="Pfam" id="PF18902"/>
    </source>
</evidence>
<protein>
    <recommendedName>
        <fullName evidence="2">DUF5658 domain-containing protein</fullName>
    </recommendedName>
</protein>
<keyword evidence="4" id="KW-1185">Reference proteome</keyword>
<evidence type="ECO:0000256" key="1">
    <source>
        <dbReference type="SAM" id="Phobius"/>
    </source>
</evidence>